<dbReference type="RefSeq" id="WP_140846601.1">
    <property type="nucleotide sequence ID" value="NZ_RCZC01000001.1"/>
</dbReference>
<keyword evidence="1" id="KW-0732">Signal</keyword>
<evidence type="ECO:0000313" key="3">
    <source>
        <dbReference type="Proteomes" id="UP000319931"/>
    </source>
</evidence>
<keyword evidence="3" id="KW-1185">Reference proteome</keyword>
<accession>A0A502G393</accession>
<evidence type="ECO:0000256" key="1">
    <source>
        <dbReference type="SAM" id="SignalP"/>
    </source>
</evidence>
<comment type="caution">
    <text evidence="2">The sequence shown here is derived from an EMBL/GenBank/DDBJ whole genome shotgun (WGS) entry which is preliminary data.</text>
</comment>
<dbReference type="AlphaFoldDB" id="A0A502G393"/>
<evidence type="ECO:0000313" key="2">
    <source>
        <dbReference type="EMBL" id="TPG56042.1"/>
    </source>
</evidence>
<proteinExistence type="predicted"/>
<sequence>MFRFILPLIVLVGASAALSADSKEYRAREAARDQVELDKQLTGLVPGKPQSCIDTFRYRDSTRVGDKILYKNGRNDVMVNDTGGGCFGLRRGDAIITKTFGSQFCRGDIVRTADLVTSMPSGSCSFGDFVPYRKP</sequence>
<dbReference type="Proteomes" id="UP000319931">
    <property type="component" value="Unassembled WGS sequence"/>
</dbReference>
<organism evidence="2 3">
    <name type="scientific">Sphingomonas glacialis</name>
    <dbReference type="NCBI Taxonomy" id="658225"/>
    <lineage>
        <taxon>Bacteria</taxon>
        <taxon>Pseudomonadati</taxon>
        <taxon>Pseudomonadota</taxon>
        <taxon>Alphaproteobacteria</taxon>
        <taxon>Sphingomonadales</taxon>
        <taxon>Sphingomonadaceae</taxon>
        <taxon>Sphingomonas</taxon>
    </lineage>
</organism>
<gene>
    <name evidence="2" type="ORF">EAH76_00220</name>
</gene>
<feature type="signal peptide" evidence="1">
    <location>
        <begin position="1"/>
        <end position="19"/>
    </location>
</feature>
<dbReference type="EMBL" id="RCZC01000001">
    <property type="protein sequence ID" value="TPG56042.1"/>
    <property type="molecule type" value="Genomic_DNA"/>
</dbReference>
<reference evidence="2 3" key="1">
    <citation type="journal article" date="2019" name="Environ. Microbiol.">
        <title>Species interactions and distinct microbial communities in high Arctic permafrost affected cryosols are associated with the CH4 and CO2 gas fluxes.</title>
        <authorList>
            <person name="Altshuler I."/>
            <person name="Hamel J."/>
            <person name="Turney S."/>
            <person name="Magnuson E."/>
            <person name="Levesque R."/>
            <person name="Greer C."/>
            <person name="Whyte L.G."/>
        </authorList>
    </citation>
    <scope>NUCLEOTIDE SEQUENCE [LARGE SCALE GENOMIC DNA]</scope>
    <source>
        <strain evidence="2 3">E6.1</strain>
    </source>
</reference>
<name>A0A502G393_9SPHN</name>
<protein>
    <submittedName>
        <fullName evidence="2">Uncharacterized protein</fullName>
    </submittedName>
</protein>
<dbReference type="OrthoDB" id="7596589at2"/>
<feature type="chain" id="PRO_5021412749" evidence="1">
    <location>
        <begin position="20"/>
        <end position="135"/>
    </location>
</feature>